<dbReference type="OrthoDB" id="7931313at2759"/>
<dbReference type="EMBL" id="CH964232">
    <property type="protein sequence ID" value="KRF99514.1"/>
    <property type="molecule type" value="Genomic_DNA"/>
</dbReference>
<reference evidence="1 2" key="1">
    <citation type="journal article" date="2007" name="Nature">
        <title>Evolution of genes and genomes on the Drosophila phylogeny.</title>
        <authorList>
            <consortium name="Drosophila 12 Genomes Consortium"/>
            <person name="Clark A.G."/>
            <person name="Eisen M.B."/>
            <person name="Smith D.R."/>
            <person name="Bergman C.M."/>
            <person name="Oliver B."/>
            <person name="Markow T.A."/>
            <person name="Kaufman T.C."/>
            <person name="Kellis M."/>
            <person name="Gelbart W."/>
            <person name="Iyer V.N."/>
            <person name="Pollard D.A."/>
            <person name="Sackton T.B."/>
            <person name="Larracuente A.M."/>
            <person name="Singh N.D."/>
            <person name="Abad J.P."/>
            <person name="Abt D.N."/>
            <person name="Adryan B."/>
            <person name="Aguade M."/>
            <person name="Akashi H."/>
            <person name="Anderson W.W."/>
            <person name="Aquadro C.F."/>
            <person name="Ardell D.H."/>
            <person name="Arguello R."/>
            <person name="Artieri C.G."/>
            <person name="Barbash D.A."/>
            <person name="Barker D."/>
            <person name="Barsanti P."/>
            <person name="Batterham P."/>
            <person name="Batzoglou S."/>
            <person name="Begun D."/>
            <person name="Bhutkar A."/>
            <person name="Blanco E."/>
            <person name="Bosak S.A."/>
            <person name="Bradley R.K."/>
            <person name="Brand A.D."/>
            <person name="Brent M.R."/>
            <person name="Brooks A.N."/>
            <person name="Brown R.H."/>
            <person name="Butlin R.K."/>
            <person name="Caggese C."/>
            <person name="Calvi B.R."/>
            <person name="Bernardo de Carvalho A."/>
            <person name="Caspi A."/>
            <person name="Castrezana S."/>
            <person name="Celniker S.E."/>
            <person name="Chang J.L."/>
            <person name="Chapple C."/>
            <person name="Chatterji S."/>
            <person name="Chinwalla A."/>
            <person name="Civetta A."/>
            <person name="Clifton S.W."/>
            <person name="Comeron J.M."/>
            <person name="Costello J.C."/>
            <person name="Coyne J.A."/>
            <person name="Daub J."/>
            <person name="David R.G."/>
            <person name="Delcher A.L."/>
            <person name="Delehaunty K."/>
            <person name="Do C.B."/>
            <person name="Ebling H."/>
            <person name="Edwards K."/>
            <person name="Eickbush T."/>
            <person name="Evans J.D."/>
            <person name="Filipski A."/>
            <person name="Findeiss S."/>
            <person name="Freyhult E."/>
            <person name="Fulton L."/>
            <person name="Fulton R."/>
            <person name="Garcia A.C."/>
            <person name="Gardiner A."/>
            <person name="Garfield D.A."/>
            <person name="Garvin B.E."/>
            <person name="Gibson G."/>
            <person name="Gilbert D."/>
            <person name="Gnerre S."/>
            <person name="Godfrey J."/>
            <person name="Good R."/>
            <person name="Gotea V."/>
            <person name="Gravely B."/>
            <person name="Greenberg A.J."/>
            <person name="Griffiths-Jones S."/>
            <person name="Gross S."/>
            <person name="Guigo R."/>
            <person name="Gustafson E.A."/>
            <person name="Haerty W."/>
            <person name="Hahn M.W."/>
            <person name="Halligan D.L."/>
            <person name="Halpern A.L."/>
            <person name="Halter G.M."/>
            <person name="Han M.V."/>
            <person name="Heger A."/>
            <person name="Hillier L."/>
            <person name="Hinrichs A.S."/>
            <person name="Holmes I."/>
            <person name="Hoskins R.A."/>
            <person name="Hubisz M.J."/>
            <person name="Hultmark D."/>
            <person name="Huntley M.A."/>
            <person name="Jaffe D.B."/>
            <person name="Jagadeeshan S."/>
            <person name="Jeck W.R."/>
            <person name="Johnson J."/>
            <person name="Jones C.D."/>
            <person name="Jordan W.C."/>
            <person name="Karpen G.H."/>
            <person name="Kataoka E."/>
            <person name="Keightley P.D."/>
            <person name="Kheradpour P."/>
            <person name="Kirkness E.F."/>
            <person name="Koerich L.B."/>
            <person name="Kristiansen K."/>
            <person name="Kudrna D."/>
            <person name="Kulathinal R.J."/>
            <person name="Kumar S."/>
            <person name="Kwok R."/>
            <person name="Lander E."/>
            <person name="Langley C.H."/>
            <person name="Lapoint R."/>
            <person name="Lazzaro B.P."/>
            <person name="Lee S.J."/>
            <person name="Levesque L."/>
            <person name="Li R."/>
            <person name="Lin C.F."/>
            <person name="Lin M.F."/>
            <person name="Lindblad-Toh K."/>
            <person name="Llopart A."/>
            <person name="Long M."/>
            <person name="Low L."/>
            <person name="Lozovsky E."/>
            <person name="Lu J."/>
            <person name="Luo M."/>
            <person name="Machado C.A."/>
            <person name="Makalowski W."/>
            <person name="Marzo M."/>
            <person name="Matsuda M."/>
            <person name="Matzkin L."/>
            <person name="McAllister B."/>
            <person name="McBride C.S."/>
            <person name="McKernan B."/>
            <person name="McKernan K."/>
            <person name="Mendez-Lago M."/>
            <person name="Minx P."/>
            <person name="Mollenhauer M.U."/>
            <person name="Montooth K."/>
            <person name="Mount S.M."/>
            <person name="Mu X."/>
            <person name="Myers E."/>
            <person name="Negre B."/>
            <person name="Newfeld S."/>
            <person name="Nielsen R."/>
            <person name="Noor M.A."/>
            <person name="O'Grady P."/>
            <person name="Pachter L."/>
            <person name="Papaceit M."/>
            <person name="Parisi M.J."/>
            <person name="Parisi M."/>
            <person name="Parts L."/>
            <person name="Pedersen J.S."/>
            <person name="Pesole G."/>
            <person name="Phillippy A.M."/>
            <person name="Ponting C.P."/>
            <person name="Pop M."/>
            <person name="Porcelli D."/>
            <person name="Powell J.R."/>
            <person name="Prohaska S."/>
            <person name="Pruitt K."/>
            <person name="Puig M."/>
            <person name="Quesneville H."/>
            <person name="Ram K.R."/>
            <person name="Rand D."/>
            <person name="Rasmussen M.D."/>
            <person name="Reed L.K."/>
            <person name="Reenan R."/>
            <person name="Reily A."/>
            <person name="Remington K.A."/>
            <person name="Rieger T.T."/>
            <person name="Ritchie M.G."/>
            <person name="Robin C."/>
            <person name="Rogers Y.H."/>
            <person name="Rohde C."/>
            <person name="Rozas J."/>
            <person name="Rubenfield M.J."/>
            <person name="Ruiz A."/>
            <person name="Russo S."/>
            <person name="Salzberg S.L."/>
            <person name="Sanchez-Gracia A."/>
            <person name="Saranga D.J."/>
            <person name="Sato H."/>
            <person name="Schaeffer S.W."/>
            <person name="Schatz M.C."/>
            <person name="Schlenke T."/>
            <person name="Schwartz R."/>
            <person name="Segarra C."/>
            <person name="Singh R.S."/>
            <person name="Sirot L."/>
            <person name="Sirota M."/>
            <person name="Sisneros N.B."/>
            <person name="Smith C.D."/>
            <person name="Smith T.F."/>
            <person name="Spieth J."/>
            <person name="Stage D.E."/>
            <person name="Stark A."/>
            <person name="Stephan W."/>
            <person name="Strausberg R.L."/>
            <person name="Strempel S."/>
            <person name="Sturgill D."/>
            <person name="Sutton G."/>
            <person name="Sutton G.G."/>
            <person name="Tao W."/>
            <person name="Teichmann S."/>
            <person name="Tobari Y.N."/>
            <person name="Tomimura Y."/>
            <person name="Tsolas J.M."/>
            <person name="Valente V.L."/>
            <person name="Venter E."/>
            <person name="Venter J.C."/>
            <person name="Vicario S."/>
            <person name="Vieira F.G."/>
            <person name="Vilella A.J."/>
            <person name="Villasante A."/>
            <person name="Walenz B."/>
            <person name="Wang J."/>
            <person name="Wasserman M."/>
            <person name="Watts T."/>
            <person name="Wilson D."/>
            <person name="Wilson R.K."/>
            <person name="Wing R.A."/>
            <person name="Wolfner M.F."/>
            <person name="Wong A."/>
            <person name="Wong G.K."/>
            <person name="Wu C.I."/>
            <person name="Wu G."/>
            <person name="Yamamoto D."/>
            <person name="Yang H.P."/>
            <person name="Yang S.P."/>
            <person name="Yorke J.A."/>
            <person name="Yoshida K."/>
            <person name="Zdobnov E."/>
            <person name="Zhang P."/>
            <person name="Zhang Y."/>
            <person name="Zimin A.V."/>
            <person name="Baldwin J."/>
            <person name="Abdouelleil A."/>
            <person name="Abdulkadir J."/>
            <person name="Abebe A."/>
            <person name="Abera B."/>
            <person name="Abreu J."/>
            <person name="Acer S.C."/>
            <person name="Aftuck L."/>
            <person name="Alexander A."/>
            <person name="An P."/>
            <person name="Anderson E."/>
            <person name="Anderson S."/>
            <person name="Arachi H."/>
            <person name="Azer M."/>
            <person name="Bachantsang P."/>
            <person name="Barry A."/>
            <person name="Bayul T."/>
            <person name="Berlin A."/>
            <person name="Bessette D."/>
            <person name="Bloom T."/>
            <person name="Blye J."/>
            <person name="Boguslavskiy L."/>
            <person name="Bonnet C."/>
            <person name="Boukhgalter B."/>
            <person name="Bourzgui I."/>
            <person name="Brown A."/>
            <person name="Cahill P."/>
            <person name="Channer S."/>
            <person name="Cheshatsang Y."/>
            <person name="Chuda L."/>
            <person name="Citroen M."/>
            <person name="Collymore A."/>
            <person name="Cooke P."/>
            <person name="Costello M."/>
            <person name="D'Aco K."/>
            <person name="Daza R."/>
            <person name="De Haan G."/>
            <person name="DeGray S."/>
            <person name="DeMaso C."/>
            <person name="Dhargay N."/>
            <person name="Dooley K."/>
            <person name="Dooley E."/>
            <person name="Doricent M."/>
            <person name="Dorje P."/>
            <person name="Dorjee K."/>
            <person name="Dupes A."/>
            <person name="Elong R."/>
            <person name="Falk J."/>
            <person name="Farina A."/>
            <person name="Faro S."/>
            <person name="Ferguson D."/>
            <person name="Fisher S."/>
            <person name="Foley C.D."/>
            <person name="Franke A."/>
            <person name="Friedrich D."/>
            <person name="Gadbois L."/>
            <person name="Gearin G."/>
            <person name="Gearin C.R."/>
            <person name="Giannoukos G."/>
            <person name="Goode T."/>
            <person name="Graham J."/>
            <person name="Grandbois E."/>
            <person name="Grewal S."/>
            <person name="Gyaltsen K."/>
            <person name="Hafez N."/>
            <person name="Hagos B."/>
            <person name="Hall J."/>
            <person name="Henson C."/>
            <person name="Hollinger A."/>
            <person name="Honan T."/>
            <person name="Huard M.D."/>
            <person name="Hughes L."/>
            <person name="Hurhula B."/>
            <person name="Husby M.E."/>
            <person name="Kamat A."/>
            <person name="Kanga B."/>
            <person name="Kashin S."/>
            <person name="Khazanovich D."/>
            <person name="Kisner P."/>
            <person name="Lance K."/>
            <person name="Lara M."/>
            <person name="Lee W."/>
            <person name="Lennon N."/>
            <person name="Letendre F."/>
            <person name="LeVine R."/>
            <person name="Lipovsky A."/>
            <person name="Liu X."/>
            <person name="Liu J."/>
            <person name="Liu S."/>
            <person name="Lokyitsang T."/>
            <person name="Lokyitsang Y."/>
            <person name="Lubonja R."/>
            <person name="Lui A."/>
            <person name="MacDonald P."/>
            <person name="Magnisalis V."/>
            <person name="Maru K."/>
            <person name="Matthews C."/>
            <person name="McCusker W."/>
            <person name="McDonough S."/>
            <person name="Mehta T."/>
            <person name="Meldrim J."/>
            <person name="Meneus L."/>
            <person name="Mihai O."/>
            <person name="Mihalev A."/>
            <person name="Mihova T."/>
            <person name="Mittelman R."/>
            <person name="Mlenga V."/>
            <person name="Montmayeur A."/>
            <person name="Mulrain L."/>
            <person name="Navidi A."/>
            <person name="Naylor J."/>
            <person name="Negash T."/>
            <person name="Nguyen T."/>
            <person name="Nguyen N."/>
            <person name="Nicol R."/>
            <person name="Norbu C."/>
            <person name="Norbu N."/>
            <person name="Novod N."/>
            <person name="O'Neill B."/>
            <person name="Osman S."/>
            <person name="Markiewicz E."/>
            <person name="Oyono O.L."/>
            <person name="Patti C."/>
            <person name="Phunkhang P."/>
            <person name="Pierre F."/>
            <person name="Priest M."/>
            <person name="Raghuraman S."/>
            <person name="Rege F."/>
            <person name="Reyes R."/>
            <person name="Rise C."/>
            <person name="Rogov P."/>
            <person name="Ross K."/>
            <person name="Ryan E."/>
            <person name="Settipalli S."/>
            <person name="Shea T."/>
            <person name="Sherpa N."/>
            <person name="Shi L."/>
            <person name="Shih D."/>
            <person name="Sparrow T."/>
            <person name="Spaulding J."/>
            <person name="Stalker J."/>
            <person name="Stange-Thomann N."/>
            <person name="Stavropoulos S."/>
            <person name="Stone C."/>
            <person name="Strader C."/>
            <person name="Tesfaye S."/>
            <person name="Thomson T."/>
            <person name="Thoulutsang Y."/>
            <person name="Thoulutsang D."/>
            <person name="Topham K."/>
            <person name="Topping I."/>
            <person name="Tsamla T."/>
            <person name="Vassiliev H."/>
            <person name="Vo A."/>
            <person name="Wangchuk T."/>
            <person name="Wangdi T."/>
            <person name="Weiand M."/>
            <person name="Wilkinson J."/>
            <person name="Wilson A."/>
            <person name="Yadav S."/>
            <person name="Young G."/>
            <person name="Yu Q."/>
            <person name="Zembek L."/>
            <person name="Zhong D."/>
            <person name="Zimmer A."/>
            <person name="Zwirko Z."/>
            <person name="Jaffe D.B."/>
            <person name="Alvarez P."/>
            <person name="Brockman W."/>
            <person name="Butler J."/>
            <person name="Chin C."/>
            <person name="Gnerre S."/>
            <person name="Grabherr M."/>
            <person name="Kleber M."/>
            <person name="Mauceli E."/>
            <person name="MacCallum I."/>
        </authorList>
    </citation>
    <scope>NUCLEOTIDE SEQUENCE [LARGE SCALE GENOMIC DNA]</scope>
    <source>
        <strain evidence="2">Tucson 14030-0811.24</strain>
    </source>
</reference>
<accession>A0A0Q9WTH6</accession>
<protein>
    <submittedName>
        <fullName evidence="1">Uncharacterized protein</fullName>
    </submittedName>
</protein>
<evidence type="ECO:0000313" key="2">
    <source>
        <dbReference type="Proteomes" id="UP000007798"/>
    </source>
</evidence>
<gene>
    <name evidence="1" type="primary">Dwil\GK27460</name>
    <name evidence="1" type="ORF">Dwil_GK27460</name>
</gene>
<dbReference type="SMART" id="SM00697">
    <property type="entry name" value="DM8"/>
    <property type="match status" value="1"/>
</dbReference>
<dbReference type="Pfam" id="PF06477">
    <property type="entry name" value="DUF1091"/>
    <property type="match status" value="1"/>
</dbReference>
<name>A0A0Q9WTH6_DROWI</name>
<sequence length="169" mass="19729">MDSEEEKQPIVVIKIDHINIFGEPQYMRVSTDIHDDRTHFDINVKLIRELGSNFLFLNVRLRVKAQGADHFVRMVEWKRLDFCGFLTEYNTNEVMRFMFRKSVQWKEIIGCPVRIGNYTIHSINVADSMYPANLQSGIYKFFVEVVEGNGEIAKVFAMQVTTMVNVTQE</sequence>
<dbReference type="AlphaFoldDB" id="A0A0Q9WTH6"/>
<dbReference type="InParanoid" id="A0A0Q9WTH6"/>
<evidence type="ECO:0000313" key="1">
    <source>
        <dbReference type="EMBL" id="KRF99514.1"/>
    </source>
</evidence>
<dbReference type="PANTHER" id="PTHR20898:SF0">
    <property type="entry name" value="DAEDALUS ON 3-RELATED"/>
    <property type="match status" value="1"/>
</dbReference>
<dbReference type="InterPro" id="IPR010512">
    <property type="entry name" value="DUF1091"/>
</dbReference>
<keyword evidence="2" id="KW-1185">Reference proteome</keyword>
<organism evidence="1 2">
    <name type="scientific">Drosophila willistoni</name>
    <name type="common">Fruit fly</name>
    <dbReference type="NCBI Taxonomy" id="7260"/>
    <lineage>
        <taxon>Eukaryota</taxon>
        <taxon>Metazoa</taxon>
        <taxon>Ecdysozoa</taxon>
        <taxon>Arthropoda</taxon>
        <taxon>Hexapoda</taxon>
        <taxon>Insecta</taxon>
        <taxon>Pterygota</taxon>
        <taxon>Neoptera</taxon>
        <taxon>Endopterygota</taxon>
        <taxon>Diptera</taxon>
        <taxon>Brachycera</taxon>
        <taxon>Muscomorpha</taxon>
        <taxon>Ephydroidea</taxon>
        <taxon>Drosophilidae</taxon>
        <taxon>Drosophila</taxon>
        <taxon>Sophophora</taxon>
    </lineage>
</organism>
<proteinExistence type="predicted"/>
<dbReference type="KEGG" id="dwi:26529462"/>
<dbReference type="Proteomes" id="UP000007798">
    <property type="component" value="Unassembled WGS sequence"/>
</dbReference>
<dbReference type="PANTHER" id="PTHR20898">
    <property type="entry name" value="DAEDALUS ON 3-RELATED-RELATED"/>
    <property type="match status" value="1"/>
</dbReference>